<reference evidence="2" key="1">
    <citation type="submission" date="2025-08" db="UniProtKB">
        <authorList>
            <consortium name="RefSeq"/>
        </authorList>
    </citation>
    <scope>IDENTIFICATION</scope>
    <source>
        <tissue evidence="2">Whole body</tissue>
    </source>
</reference>
<sequence length="233" mass="27737">MPDAEEENQNMICEVPPDLSISYRSDIEEFTKNTVHLQRVQRSNSVSDIEEARQALILAVTKSKIHHERKPSECQPSKECKLQKPQSLYFTKMKEYADRLPANNLLPEWEESIRNLISPKLRCRYADIFEEQILETRTRYYEAMHDFSVKRIIAIECLEPCNLDLGRIPPYKLAGRTELYPKFLKNRCALVRKYYLPHRLMRSIVARAHLLMPKYICDFGRYRQEMDYLDFNR</sequence>
<proteinExistence type="predicted"/>
<accession>A0AAJ7WEB4</accession>
<gene>
    <name evidence="2" type="primary">LOC113464855</name>
</gene>
<dbReference type="Proteomes" id="UP000694925">
    <property type="component" value="Unplaced"/>
</dbReference>
<organism evidence="1 2">
    <name type="scientific">Ceratina calcarata</name>
    <dbReference type="NCBI Taxonomy" id="156304"/>
    <lineage>
        <taxon>Eukaryota</taxon>
        <taxon>Metazoa</taxon>
        <taxon>Ecdysozoa</taxon>
        <taxon>Arthropoda</taxon>
        <taxon>Hexapoda</taxon>
        <taxon>Insecta</taxon>
        <taxon>Pterygota</taxon>
        <taxon>Neoptera</taxon>
        <taxon>Endopterygota</taxon>
        <taxon>Hymenoptera</taxon>
        <taxon>Apocrita</taxon>
        <taxon>Aculeata</taxon>
        <taxon>Apoidea</taxon>
        <taxon>Anthophila</taxon>
        <taxon>Apidae</taxon>
        <taxon>Ceratina</taxon>
        <taxon>Zadontomerus</taxon>
    </lineage>
</organism>
<dbReference type="GeneID" id="113464855"/>
<keyword evidence="1" id="KW-1185">Reference proteome</keyword>
<evidence type="ECO:0000313" key="1">
    <source>
        <dbReference type="Proteomes" id="UP000694925"/>
    </source>
</evidence>
<dbReference type="KEGG" id="ccal:113464855"/>
<protein>
    <submittedName>
        <fullName evidence="2">Uncharacterized protein LOC113464855</fullName>
    </submittedName>
</protein>
<dbReference type="AlphaFoldDB" id="A0AAJ7WEB4"/>
<evidence type="ECO:0000313" key="2">
    <source>
        <dbReference type="RefSeq" id="XP_026673044.1"/>
    </source>
</evidence>
<dbReference type="RefSeq" id="XP_026673044.1">
    <property type="nucleotide sequence ID" value="XM_026817243.1"/>
</dbReference>
<name>A0AAJ7WEB4_9HYME</name>